<evidence type="ECO:0000256" key="1">
    <source>
        <dbReference type="SAM" id="MobiDB-lite"/>
    </source>
</evidence>
<dbReference type="InParanoid" id="A0A5F9CAQ8"/>
<evidence type="ECO:0000313" key="2">
    <source>
        <dbReference type="Ensembl" id="ENSOCUP00000030589.1"/>
    </source>
</evidence>
<proteinExistence type="predicted"/>
<evidence type="ECO:0000313" key="3">
    <source>
        <dbReference type="Proteomes" id="UP000001811"/>
    </source>
</evidence>
<feature type="compositionally biased region" description="Gly residues" evidence="1">
    <location>
        <begin position="84"/>
        <end position="95"/>
    </location>
</feature>
<organism evidence="2 3">
    <name type="scientific">Oryctolagus cuniculus</name>
    <name type="common">Rabbit</name>
    <dbReference type="NCBI Taxonomy" id="9986"/>
    <lineage>
        <taxon>Eukaryota</taxon>
        <taxon>Metazoa</taxon>
        <taxon>Chordata</taxon>
        <taxon>Craniata</taxon>
        <taxon>Vertebrata</taxon>
        <taxon>Euteleostomi</taxon>
        <taxon>Mammalia</taxon>
        <taxon>Eutheria</taxon>
        <taxon>Euarchontoglires</taxon>
        <taxon>Glires</taxon>
        <taxon>Lagomorpha</taxon>
        <taxon>Leporidae</taxon>
        <taxon>Oryctolagus</taxon>
    </lineage>
</organism>
<dbReference type="AlphaFoldDB" id="A0A5F9CAQ8"/>
<accession>A0A5F9CAQ8</accession>
<reference evidence="2" key="3">
    <citation type="submission" date="2025-09" db="UniProtKB">
        <authorList>
            <consortium name="Ensembl"/>
        </authorList>
    </citation>
    <scope>IDENTIFICATION</scope>
    <source>
        <strain evidence="2">Thorbecke</strain>
    </source>
</reference>
<dbReference type="Proteomes" id="UP000001811">
    <property type="component" value="Unplaced"/>
</dbReference>
<keyword evidence="3" id="KW-1185">Reference proteome</keyword>
<reference evidence="2" key="2">
    <citation type="submission" date="2025-08" db="UniProtKB">
        <authorList>
            <consortium name="Ensembl"/>
        </authorList>
    </citation>
    <scope>IDENTIFICATION</scope>
    <source>
        <strain evidence="2">Thorbecke</strain>
    </source>
</reference>
<name>A0A5F9CAQ8_RABIT</name>
<feature type="region of interest" description="Disordered" evidence="1">
    <location>
        <begin position="40"/>
        <end position="104"/>
    </location>
</feature>
<reference evidence="2 3" key="1">
    <citation type="journal article" date="2011" name="Nature">
        <title>A high-resolution map of human evolutionary constraint using 29 mammals.</title>
        <authorList>
            <person name="Lindblad-Toh K."/>
            <person name="Garber M."/>
            <person name="Zuk O."/>
            <person name="Lin M.F."/>
            <person name="Parker B.J."/>
            <person name="Washietl S."/>
            <person name="Kheradpour P."/>
            <person name="Ernst J."/>
            <person name="Jordan G."/>
            <person name="Mauceli E."/>
            <person name="Ward L.D."/>
            <person name="Lowe C.B."/>
            <person name="Holloway A.K."/>
            <person name="Clamp M."/>
            <person name="Gnerre S."/>
            <person name="Alfoldi J."/>
            <person name="Beal K."/>
            <person name="Chang J."/>
            <person name="Clawson H."/>
            <person name="Cuff J."/>
            <person name="Di Palma F."/>
            <person name="Fitzgerald S."/>
            <person name="Flicek P."/>
            <person name="Guttman M."/>
            <person name="Hubisz M.J."/>
            <person name="Jaffe D.B."/>
            <person name="Jungreis I."/>
            <person name="Kent W.J."/>
            <person name="Kostka D."/>
            <person name="Lara M."/>
            <person name="Martins A.L."/>
            <person name="Massingham T."/>
            <person name="Moltke I."/>
            <person name="Raney B.J."/>
            <person name="Rasmussen M.D."/>
            <person name="Robinson J."/>
            <person name="Stark A."/>
            <person name="Vilella A.J."/>
            <person name="Wen J."/>
            <person name="Xie X."/>
            <person name="Zody M.C."/>
            <person name="Baldwin J."/>
            <person name="Bloom T."/>
            <person name="Chin C.W."/>
            <person name="Heiman D."/>
            <person name="Nicol R."/>
            <person name="Nusbaum C."/>
            <person name="Young S."/>
            <person name="Wilkinson J."/>
            <person name="Worley K.C."/>
            <person name="Kovar C.L."/>
            <person name="Muzny D.M."/>
            <person name="Gibbs R.A."/>
            <person name="Cree A."/>
            <person name="Dihn H.H."/>
            <person name="Fowler G."/>
            <person name="Jhangiani S."/>
            <person name="Joshi V."/>
            <person name="Lee S."/>
            <person name="Lewis L.R."/>
            <person name="Nazareth L.V."/>
            <person name="Okwuonu G."/>
            <person name="Santibanez J."/>
            <person name="Warren W.C."/>
            <person name="Mardis E.R."/>
            <person name="Weinstock G.M."/>
            <person name="Wilson R.K."/>
            <person name="Delehaunty K."/>
            <person name="Dooling D."/>
            <person name="Fronik C."/>
            <person name="Fulton L."/>
            <person name="Fulton B."/>
            <person name="Graves T."/>
            <person name="Minx P."/>
            <person name="Sodergren E."/>
            <person name="Birney E."/>
            <person name="Margulies E.H."/>
            <person name="Herrero J."/>
            <person name="Green E.D."/>
            <person name="Haussler D."/>
            <person name="Siepel A."/>
            <person name="Goldman N."/>
            <person name="Pollard K.S."/>
            <person name="Pedersen J.S."/>
            <person name="Lander E.S."/>
            <person name="Kellis M."/>
        </authorList>
    </citation>
    <scope>NUCLEOTIDE SEQUENCE [LARGE SCALE GENOMIC DNA]</scope>
    <source>
        <strain evidence="3">Thorbecke</strain>
    </source>
</reference>
<sequence>MSNHRESGKITVWPPRKQRPLCILFSLLFFPDHCLWPSQPPLLPLPRHHPGPRAGAAPWRAPRESPRPSPRASLPPMHDLRSRGGWGQPEGGGLRPGKERGQQR</sequence>
<dbReference type="Ensembl" id="ENSOCUT00000042406.1">
    <property type="protein sequence ID" value="ENSOCUP00000030589.1"/>
    <property type="gene ID" value="ENSOCUG00000034547.1"/>
</dbReference>
<protein>
    <submittedName>
        <fullName evidence="2">Uncharacterized protein</fullName>
    </submittedName>
</protein>